<organism evidence="4 5">
    <name type="scientific">Pseudonocardia yunnanensis</name>
    <dbReference type="NCBI Taxonomy" id="58107"/>
    <lineage>
        <taxon>Bacteria</taxon>
        <taxon>Bacillati</taxon>
        <taxon>Actinomycetota</taxon>
        <taxon>Actinomycetes</taxon>
        <taxon>Pseudonocardiales</taxon>
        <taxon>Pseudonocardiaceae</taxon>
        <taxon>Pseudonocardia</taxon>
    </lineage>
</organism>
<keyword evidence="2" id="KW-0472">Membrane</keyword>
<gene>
    <name evidence="4" type="ORF">ACFSJD_19690</name>
</gene>
<feature type="domain" description="EamA" evidence="3">
    <location>
        <begin position="15"/>
        <end position="149"/>
    </location>
</feature>
<evidence type="ECO:0000313" key="4">
    <source>
        <dbReference type="EMBL" id="MFD1519727.1"/>
    </source>
</evidence>
<dbReference type="PANTHER" id="PTHR22911">
    <property type="entry name" value="ACYL-MALONYL CONDENSING ENZYME-RELATED"/>
    <property type="match status" value="1"/>
</dbReference>
<feature type="transmembrane region" description="Helical" evidence="2">
    <location>
        <begin position="135"/>
        <end position="155"/>
    </location>
</feature>
<comment type="similarity">
    <text evidence="1">Belongs to the EamA transporter family.</text>
</comment>
<feature type="transmembrane region" description="Helical" evidence="2">
    <location>
        <begin position="77"/>
        <end position="95"/>
    </location>
</feature>
<feature type="transmembrane region" description="Helical" evidence="2">
    <location>
        <begin position="161"/>
        <end position="178"/>
    </location>
</feature>
<evidence type="ECO:0000256" key="1">
    <source>
        <dbReference type="ARBA" id="ARBA00007362"/>
    </source>
</evidence>
<dbReference type="InterPro" id="IPR037185">
    <property type="entry name" value="EmrE-like"/>
</dbReference>
<accession>A0ABW4EXP0</accession>
<feature type="transmembrane region" description="Helical" evidence="2">
    <location>
        <begin position="288"/>
        <end position="307"/>
    </location>
</feature>
<dbReference type="EMBL" id="JBHUCO010000019">
    <property type="protein sequence ID" value="MFD1519727.1"/>
    <property type="molecule type" value="Genomic_DNA"/>
</dbReference>
<evidence type="ECO:0000313" key="5">
    <source>
        <dbReference type="Proteomes" id="UP001597114"/>
    </source>
</evidence>
<dbReference type="InterPro" id="IPR000620">
    <property type="entry name" value="EamA_dom"/>
</dbReference>
<dbReference type="RefSeq" id="WP_344718759.1">
    <property type="nucleotide sequence ID" value="NZ_BAAAUS010000001.1"/>
</dbReference>
<proteinExistence type="inferred from homology"/>
<dbReference type="SUPFAM" id="SSF103481">
    <property type="entry name" value="Multidrug resistance efflux transporter EmrE"/>
    <property type="match status" value="2"/>
</dbReference>
<feature type="transmembrane region" description="Helical" evidence="2">
    <location>
        <begin position="190"/>
        <end position="212"/>
    </location>
</feature>
<keyword evidence="2" id="KW-1133">Transmembrane helix</keyword>
<feature type="transmembrane region" description="Helical" evidence="2">
    <location>
        <begin position="101"/>
        <end position="123"/>
    </location>
</feature>
<reference evidence="5" key="1">
    <citation type="journal article" date="2019" name="Int. J. Syst. Evol. Microbiol.">
        <title>The Global Catalogue of Microorganisms (GCM) 10K type strain sequencing project: providing services to taxonomists for standard genome sequencing and annotation.</title>
        <authorList>
            <consortium name="The Broad Institute Genomics Platform"/>
            <consortium name="The Broad Institute Genome Sequencing Center for Infectious Disease"/>
            <person name="Wu L."/>
            <person name="Ma J."/>
        </authorList>
    </citation>
    <scope>NUCLEOTIDE SEQUENCE [LARGE SCALE GENOMIC DNA]</scope>
    <source>
        <strain evidence="5">CCM 7043</strain>
    </source>
</reference>
<dbReference type="Pfam" id="PF00892">
    <property type="entry name" value="EamA"/>
    <property type="match status" value="2"/>
</dbReference>
<comment type="caution">
    <text evidence="4">The sequence shown here is derived from an EMBL/GenBank/DDBJ whole genome shotgun (WGS) entry which is preliminary data.</text>
</comment>
<evidence type="ECO:0000259" key="3">
    <source>
        <dbReference type="Pfam" id="PF00892"/>
    </source>
</evidence>
<name>A0ABW4EXP0_9PSEU</name>
<feature type="domain" description="EamA" evidence="3">
    <location>
        <begin position="161"/>
        <end position="305"/>
    </location>
</feature>
<sequence length="320" mass="31879">MSTGLAVGRSHAGAGLALALVSAVTFGLSGPFAKALTDAGWSATGAAFVRLAGAAVILLVILAVVRPGVMAAVRADGGALVLYGLLAMAGVQVAFFNALLYLPVTVALLLEYTGPVFVILWVWLVRGQPPGPRTVLGAAVALLGLTLVVQVWSGIGLRWEGLAWGFAAALCQAAYFLLADRAGNETPPLVLAGVGMTVGAVVVGLLGLLGVLPVVVDIGATGVLLAGVDVGWPVAAGLLVVVSSVIAYLTGVAAIARIGASRGALVALLEVVASAVASWLLLGQVPTVVQALGGVLILTGVAFTNTARPVALVEPEPGLP</sequence>
<feature type="transmembrane region" description="Helical" evidence="2">
    <location>
        <begin position="232"/>
        <end position="256"/>
    </location>
</feature>
<evidence type="ECO:0000256" key="2">
    <source>
        <dbReference type="SAM" id="Phobius"/>
    </source>
</evidence>
<keyword evidence="2" id="KW-0812">Transmembrane</keyword>
<feature type="transmembrane region" description="Helical" evidence="2">
    <location>
        <begin position="263"/>
        <end position="282"/>
    </location>
</feature>
<feature type="transmembrane region" description="Helical" evidence="2">
    <location>
        <begin position="12"/>
        <end position="33"/>
    </location>
</feature>
<keyword evidence="5" id="KW-1185">Reference proteome</keyword>
<protein>
    <submittedName>
        <fullName evidence="4">DMT family transporter</fullName>
    </submittedName>
</protein>
<dbReference type="Proteomes" id="UP001597114">
    <property type="component" value="Unassembled WGS sequence"/>
</dbReference>
<feature type="transmembrane region" description="Helical" evidence="2">
    <location>
        <begin position="45"/>
        <end position="65"/>
    </location>
</feature>
<dbReference type="PANTHER" id="PTHR22911:SF79">
    <property type="entry name" value="MOBA-LIKE NTP TRANSFERASE DOMAIN-CONTAINING PROTEIN"/>
    <property type="match status" value="1"/>
</dbReference>